<feature type="domain" description="Sulfatase N-terminal" evidence="3">
    <location>
        <begin position="32"/>
        <end position="357"/>
    </location>
</feature>
<evidence type="ECO:0000313" key="4">
    <source>
        <dbReference type="EMBL" id="RCW31589.1"/>
    </source>
</evidence>
<dbReference type="CDD" id="cd16145">
    <property type="entry name" value="ARS_like"/>
    <property type="match status" value="1"/>
</dbReference>
<protein>
    <submittedName>
        <fullName evidence="4">Arylsulfatase A-like enzyme</fullName>
    </submittedName>
</protein>
<keyword evidence="2" id="KW-0378">Hydrolase</keyword>
<dbReference type="SUPFAM" id="SSF53649">
    <property type="entry name" value="Alkaline phosphatase-like"/>
    <property type="match status" value="1"/>
</dbReference>
<reference evidence="4 5" key="1">
    <citation type="submission" date="2018-07" db="EMBL/GenBank/DDBJ databases">
        <title>Freshwater and sediment microbial communities from various areas in North America, analyzing microbe dynamics in response to fracking.</title>
        <authorList>
            <person name="Lamendella R."/>
        </authorList>
    </citation>
    <scope>NUCLEOTIDE SEQUENCE [LARGE SCALE GENOMIC DNA]</scope>
    <source>
        <strain evidence="4 5">160A</strain>
    </source>
</reference>
<dbReference type="InterPro" id="IPR017850">
    <property type="entry name" value="Alkaline_phosphatase_core_sf"/>
</dbReference>
<dbReference type="InterPro" id="IPR050738">
    <property type="entry name" value="Sulfatase"/>
</dbReference>
<dbReference type="Gene3D" id="3.30.1120.10">
    <property type="match status" value="1"/>
</dbReference>
<dbReference type="RefSeq" id="WP_258861622.1">
    <property type="nucleotide sequence ID" value="NZ_QPIZ01000017.1"/>
</dbReference>
<evidence type="ECO:0000256" key="2">
    <source>
        <dbReference type="ARBA" id="ARBA00022801"/>
    </source>
</evidence>
<dbReference type="InterPro" id="IPR000917">
    <property type="entry name" value="Sulfatase_N"/>
</dbReference>
<dbReference type="Gene3D" id="3.40.720.10">
    <property type="entry name" value="Alkaline Phosphatase, subunit A"/>
    <property type="match status" value="1"/>
</dbReference>
<organism evidence="4 5">
    <name type="scientific">Marinilabilia salmonicolor</name>
    <dbReference type="NCBI Taxonomy" id="989"/>
    <lineage>
        <taxon>Bacteria</taxon>
        <taxon>Pseudomonadati</taxon>
        <taxon>Bacteroidota</taxon>
        <taxon>Bacteroidia</taxon>
        <taxon>Marinilabiliales</taxon>
        <taxon>Marinilabiliaceae</taxon>
        <taxon>Marinilabilia</taxon>
    </lineage>
</organism>
<dbReference type="Pfam" id="PF00884">
    <property type="entry name" value="Sulfatase"/>
    <property type="match status" value="1"/>
</dbReference>
<dbReference type="GO" id="GO:0004065">
    <property type="term" value="F:arylsulfatase activity"/>
    <property type="evidence" value="ECO:0007669"/>
    <property type="project" value="TreeGrafter"/>
</dbReference>
<dbReference type="EMBL" id="QPIZ01000017">
    <property type="protein sequence ID" value="RCW31589.1"/>
    <property type="molecule type" value="Genomic_DNA"/>
</dbReference>
<gene>
    <name evidence="4" type="ORF">DFO77_11731</name>
</gene>
<dbReference type="PANTHER" id="PTHR42693">
    <property type="entry name" value="ARYLSULFATASE FAMILY MEMBER"/>
    <property type="match status" value="1"/>
</dbReference>
<keyword evidence="5" id="KW-1185">Reference proteome</keyword>
<evidence type="ECO:0000313" key="5">
    <source>
        <dbReference type="Proteomes" id="UP000252733"/>
    </source>
</evidence>
<comment type="similarity">
    <text evidence="1">Belongs to the sulfatase family.</text>
</comment>
<dbReference type="Proteomes" id="UP000252733">
    <property type="component" value="Unassembled WGS sequence"/>
</dbReference>
<proteinExistence type="inferred from homology"/>
<comment type="caution">
    <text evidence="4">The sequence shown here is derived from an EMBL/GenBank/DDBJ whole genome shotgun (WGS) entry which is preliminary data.</text>
</comment>
<sequence length="462" mass="52470">MQNNIFKYAPAAMALLAMSSCGQPKERPPQKPNIIYILADDLGYGDLSCYGQEKFQTPNIDQLAAEGIRFTSHYSGSTVCAPSRCSLLTGLHTGHAPVRGNREIQPEGQQPMPADTRTLAHELKDAGYNTACIGKWGLGYPGSVSDPLKMGFDYFFGYNCQRHAHHYFVDYLWENDRKIEYPEKVYSHDVQTEKAFDYIRSQQDSTFFLYLAYTIPHAEMRLPETYMEPFINRYPEPNPFPGGHYGAQQHPRAAFAAMVTHMDRDIGRLMQLLKDLGLDENTLVVFTSDNGTHVEGGNDPDFFDSNGPLRGYKRDLYEGGIRVPFIARWKNVIEPGRESNHISAFWDMYPTFCELAGKQPEKNTDGISMVPEFTGKEQPRHDYLYWEFPVLGGRQAVRMGKWKGLRYNLAEGNRNIELYNLDTNPGETRNVAENHPEVLSKISAAMQEAHEPSPVFKLPIDE</sequence>
<evidence type="ECO:0000259" key="3">
    <source>
        <dbReference type="Pfam" id="PF00884"/>
    </source>
</evidence>
<dbReference type="PROSITE" id="PS51257">
    <property type="entry name" value="PROKAR_LIPOPROTEIN"/>
    <property type="match status" value="1"/>
</dbReference>
<name>A0A368US08_9BACT</name>
<dbReference type="AlphaFoldDB" id="A0A368US08"/>
<accession>A0A368US08</accession>
<dbReference type="PANTHER" id="PTHR42693:SF53">
    <property type="entry name" value="ENDO-4-O-SULFATASE"/>
    <property type="match status" value="1"/>
</dbReference>
<evidence type="ECO:0000256" key="1">
    <source>
        <dbReference type="ARBA" id="ARBA00008779"/>
    </source>
</evidence>